<dbReference type="SUPFAM" id="SSF54695">
    <property type="entry name" value="POZ domain"/>
    <property type="match status" value="1"/>
</dbReference>
<dbReference type="AlphaFoldDB" id="A0A9P7SWZ5"/>
<comment type="caution">
    <text evidence="1">The sequence shown here is derived from an EMBL/GenBank/DDBJ whole genome shotgun (WGS) entry which is preliminary data.</text>
</comment>
<accession>A0A9P7SWZ5</accession>
<evidence type="ECO:0000313" key="2">
    <source>
        <dbReference type="Proteomes" id="UP000748025"/>
    </source>
</evidence>
<organism evidence="1 2">
    <name type="scientific">Claviceps pusilla</name>
    <dbReference type="NCBI Taxonomy" id="123648"/>
    <lineage>
        <taxon>Eukaryota</taxon>
        <taxon>Fungi</taxon>
        <taxon>Dikarya</taxon>
        <taxon>Ascomycota</taxon>
        <taxon>Pezizomycotina</taxon>
        <taxon>Sordariomycetes</taxon>
        <taxon>Hypocreomycetidae</taxon>
        <taxon>Hypocreales</taxon>
        <taxon>Clavicipitaceae</taxon>
        <taxon>Claviceps</taxon>
    </lineage>
</organism>
<dbReference type="Proteomes" id="UP000748025">
    <property type="component" value="Unassembled WGS sequence"/>
</dbReference>
<dbReference type="CDD" id="cd18186">
    <property type="entry name" value="BTB_POZ_ZBTB_KLHL-like"/>
    <property type="match status" value="1"/>
</dbReference>
<evidence type="ECO:0008006" key="3">
    <source>
        <dbReference type="Google" id="ProtNLM"/>
    </source>
</evidence>
<evidence type="ECO:0000313" key="1">
    <source>
        <dbReference type="EMBL" id="KAG5989402.1"/>
    </source>
</evidence>
<protein>
    <recommendedName>
        <fullName evidence="3">BTB domain-containing protein</fullName>
    </recommendedName>
</protein>
<proteinExistence type="predicted"/>
<dbReference type="OrthoDB" id="5275938at2759"/>
<sequence>MAKSPDWVLDQDGDLTLVVGTRPPQTMKVDSRALCRSSSVFSKMLKGPFLESRPRSRAWEVKLPEDDPQALLIIMDIIHNQYKHAPTEPALYILCRVLSLSSKYDMAKSLRSMWHAWLEQAREATGPYETLWGKEAYLFVAFELGDNHLFGNIATRLAIECKVNNKGEILTMNGRSRLVDNEFVKRTNVVGELETYRLRCLSLMQSACQHILHSFSEEYTSEEGTKKNHAINNARDALIGYILKQSRKQKIAGLFLPSLDGLGSTWRIDDLLKKLQIIMDEIPQRTYSRSKLDGCEIREEINKILPQNFSGLHWHKYYMARQAEATQTRLTSWEFRLQRVQLRYF</sequence>
<name>A0A9P7SWZ5_9HYPO</name>
<gene>
    <name evidence="1" type="ORF">E4U43_004509</name>
</gene>
<dbReference type="EMBL" id="SRPW01002938">
    <property type="protein sequence ID" value="KAG5989402.1"/>
    <property type="molecule type" value="Genomic_DNA"/>
</dbReference>
<reference evidence="1" key="1">
    <citation type="journal article" date="2020" name="bioRxiv">
        <title>Whole genome comparisons of ergot fungi reveals the divergence and evolution of species within the genus Claviceps are the result of varying mechanisms driving genome evolution and host range expansion.</title>
        <authorList>
            <person name="Wyka S.A."/>
            <person name="Mondo S.J."/>
            <person name="Liu M."/>
            <person name="Dettman J."/>
            <person name="Nalam V."/>
            <person name="Broders K.D."/>
        </authorList>
    </citation>
    <scope>NUCLEOTIDE SEQUENCE</scope>
    <source>
        <strain evidence="1">CCC 602</strain>
    </source>
</reference>
<dbReference type="InterPro" id="IPR011333">
    <property type="entry name" value="SKP1/BTB/POZ_sf"/>
</dbReference>
<dbReference type="Gene3D" id="3.30.710.10">
    <property type="entry name" value="Potassium Channel Kv1.1, Chain A"/>
    <property type="match status" value="1"/>
</dbReference>
<keyword evidence="2" id="KW-1185">Reference proteome</keyword>